<dbReference type="Proteomes" id="UP001272137">
    <property type="component" value="Unassembled WGS sequence"/>
</dbReference>
<reference evidence="2" key="1">
    <citation type="submission" date="2018-08" db="EMBL/GenBank/DDBJ databases">
        <title>Identification of Burkholderia cepacia strains that express a Burkholderia pseudomallei-like capsular polysaccharide.</title>
        <authorList>
            <person name="Burtnick M.N."/>
            <person name="Vongsouvath M."/>
            <person name="Newton P."/>
            <person name="Wuthiekanun V."/>
            <person name="Limmathurotsakul D."/>
            <person name="Brett P.J."/>
            <person name="Chantratita N."/>
            <person name="Dance D.A."/>
        </authorList>
    </citation>
    <scope>NUCLEOTIDE SEQUENCE</scope>
    <source>
        <strain evidence="2">SBXCC001</strain>
    </source>
</reference>
<protein>
    <submittedName>
        <fullName evidence="2">Uncharacterized protein</fullName>
    </submittedName>
</protein>
<feature type="compositionally biased region" description="Low complexity" evidence="1">
    <location>
        <begin position="1"/>
        <end position="11"/>
    </location>
</feature>
<gene>
    <name evidence="2" type="ORF">C7S16_0625</name>
</gene>
<dbReference type="EMBL" id="QXCT01000002">
    <property type="protein sequence ID" value="MDW9255070.1"/>
    <property type="molecule type" value="Genomic_DNA"/>
</dbReference>
<evidence type="ECO:0000313" key="3">
    <source>
        <dbReference type="Proteomes" id="UP001272137"/>
    </source>
</evidence>
<organism evidence="2 3">
    <name type="scientific">Burkholderia thailandensis</name>
    <dbReference type="NCBI Taxonomy" id="57975"/>
    <lineage>
        <taxon>Bacteria</taxon>
        <taxon>Pseudomonadati</taxon>
        <taxon>Pseudomonadota</taxon>
        <taxon>Betaproteobacteria</taxon>
        <taxon>Burkholderiales</taxon>
        <taxon>Burkholderiaceae</taxon>
        <taxon>Burkholderia</taxon>
        <taxon>pseudomallei group</taxon>
    </lineage>
</organism>
<accession>A0AAW9CVX2</accession>
<feature type="region of interest" description="Disordered" evidence="1">
    <location>
        <begin position="1"/>
        <end position="37"/>
    </location>
</feature>
<name>A0AAW9CVX2_BURTH</name>
<dbReference type="AlphaFoldDB" id="A0AAW9CVX2"/>
<comment type="caution">
    <text evidence="2">The sequence shown here is derived from an EMBL/GenBank/DDBJ whole genome shotgun (WGS) entry which is preliminary data.</text>
</comment>
<proteinExistence type="predicted"/>
<evidence type="ECO:0000256" key="1">
    <source>
        <dbReference type="SAM" id="MobiDB-lite"/>
    </source>
</evidence>
<evidence type="ECO:0000313" key="2">
    <source>
        <dbReference type="EMBL" id="MDW9255070.1"/>
    </source>
</evidence>
<sequence length="37" mass="4239">MPARIATALRPADARDARRTMRTSWRAARPRIESSNE</sequence>